<comment type="pathway">
    <text evidence="3 8">Carbohydrate metabolism; tricarboxylic acid cycle; oxaloacetate from (S)-malate (quinone route): step 1/1.</text>
</comment>
<dbReference type="HAMAP" id="MF_00212">
    <property type="entry name" value="MQO"/>
    <property type="match status" value="1"/>
</dbReference>
<dbReference type="EMBL" id="JAAGWK010000009">
    <property type="protein sequence ID" value="NEL53405.1"/>
    <property type="molecule type" value="Genomic_DNA"/>
</dbReference>
<dbReference type="SUPFAM" id="SSF51905">
    <property type="entry name" value="FAD/NAD(P)-binding domain"/>
    <property type="match status" value="1"/>
</dbReference>
<dbReference type="InterPro" id="IPR036188">
    <property type="entry name" value="FAD/NAD-bd_sf"/>
</dbReference>
<dbReference type="NCBIfam" id="NF003611">
    <property type="entry name" value="PRK05257.3-2"/>
    <property type="match status" value="1"/>
</dbReference>
<keyword evidence="6 8" id="KW-0274">FAD</keyword>
<dbReference type="Proteomes" id="UP000470470">
    <property type="component" value="Unassembled WGS sequence"/>
</dbReference>
<evidence type="ECO:0000313" key="10">
    <source>
        <dbReference type="EMBL" id="NEL53405.1"/>
    </source>
</evidence>
<dbReference type="GO" id="GO:0006099">
    <property type="term" value="P:tricarboxylic acid cycle"/>
    <property type="evidence" value="ECO:0007669"/>
    <property type="project" value="UniProtKB-UniRule"/>
</dbReference>
<keyword evidence="4 8" id="KW-0816">Tricarboxylic acid cycle</keyword>
<evidence type="ECO:0000256" key="2">
    <source>
        <dbReference type="ARBA" id="ARBA00001974"/>
    </source>
</evidence>
<dbReference type="PANTHER" id="PTHR43104">
    <property type="entry name" value="L-2-HYDROXYGLUTARATE DEHYDROGENASE, MITOCHONDRIAL"/>
    <property type="match status" value="1"/>
</dbReference>
<feature type="region of interest" description="Disordered" evidence="9">
    <location>
        <begin position="1"/>
        <end position="34"/>
    </location>
</feature>
<protein>
    <recommendedName>
        <fullName evidence="8">Probable malate:quinone oxidoreductase</fullName>
        <ecNumber evidence="8">1.1.5.4</ecNumber>
    </recommendedName>
    <alternativeName>
        <fullName evidence="8">MQO</fullName>
    </alternativeName>
    <alternativeName>
        <fullName evidence="8">Malate dehydrogenase [quinone]</fullName>
    </alternativeName>
</protein>
<evidence type="ECO:0000256" key="4">
    <source>
        <dbReference type="ARBA" id="ARBA00022532"/>
    </source>
</evidence>
<organism evidence="10 11">
    <name type="scientific">Goekera deserti</name>
    <dbReference type="NCBI Taxonomy" id="2497753"/>
    <lineage>
        <taxon>Bacteria</taxon>
        <taxon>Bacillati</taxon>
        <taxon>Actinomycetota</taxon>
        <taxon>Actinomycetes</taxon>
        <taxon>Geodermatophilales</taxon>
        <taxon>Geodermatophilaceae</taxon>
        <taxon>Goekera</taxon>
    </lineage>
</organism>
<keyword evidence="7 8" id="KW-0560">Oxidoreductase</keyword>
<evidence type="ECO:0000256" key="5">
    <source>
        <dbReference type="ARBA" id="ARBA00022630"/>
    </source>
</evidence>
<keyword evidence="11" id="KW-1185">Reference proteome</keyword>
<dbReference type="NCBIfam" id="TIGR01320">
    <property type="entry name" value="mal_quin_oxido"/>
    <property type="match status" value="1"/>
</dbReference>
<gene>
    <name evidence="8" type="primary">mqo</name>
    <name evidence="10" type="ORF">G1H19_05200</name>
</gene>
<comment type="catalytic activity">
    <reaction evidence="1 8">
        <text>(S)-malate + a quinone = a quinol + oxaloacetate</text>
        <dbReference type="Rhea" id="RHEA:46012"/>
        <dbReference type="ChEBI" id="CHEBI:15589"/>
        <dbReference type="ChEBI" id="CHEBI:16452"/>
        <dbReference type="ChEBI" id="CHEBI:24646"/>
        <dbReference type="ChEBI" id="CHEBI:132124"/>
        <dbReference type="EC" id="1.1.5.4"/>
    </reaction>
</comment>
<dbReference type="AlphaFoldDB" id="A0A7K3WAC4"/>
<accession>A0A7K3WAC4</accession>
<evidence type="ECO:0000256" key="1">
    <source>
        <dbReference type="ARBA" id="ARBA00001139"/>
    </source>
</evidence>
<dbReference type="NCBIfam" id="NF009875">
    <property type="entry name" value="PRK13339.1"/>
    <property type="match status" value="1"/>
</dbReference>
<comment type="cofactor">
    <cofactor evidence="2 8">
        <name>FAD</name>
        <dbReference type="ChEBI" id="CHEBI:57692"/>
    </cofactor>
</comment>
<name>A0A7K3WAC4_9ACTN</name>
<comment type="caution">
    <text evidence="10">The sequence shown here is derived from an EMBL/GenBank/DDBJ whole genome shotgun (WGS) entry which is preliminary data.</text>
</comment>
<sequence>MDHTPSGSCSRALRTTIRGRPRPQQGEAPVSSDHVRETDVVLVGGGIMSATLAGLLDVVAPDWSVTVFESAPEVAGESSNAWNNAGTGHSALCELNYTPAGPDGRVDPAKAVTINEEFQVSRQFWAHLVRSGLTGSPKDFITPVPHVSFVTGEAGRAYMRNRHEALAAQPLFGGLEYTDDRAQLESWIPLMMAGRPADQVVAATRSTAGTDVDFGTLTRLLLDAAEARGVRVHRNTRVRDLTRGTDGRWTVSVQDRVTGERREVRSRFVFVGAGGGALPLLQKSGIAEIAGFGGFPVSGKFLRTRSPELVGAHQAKVYGQAAVGAPPMSVPHLDLRLVDGDQTLMFGPYAGFSPKFLKAGSLLDLPRSVRLDNLASMLGVARTNMPLTWYLIQQVLQSRGARHQALTDFVPEADPRDWELITAGQRVQVIKKDARGRGVLQFGTELVVGGEGTIAGLLGASPGASTAASAMLTLLRRCFPEHIEAWRPALTEAIPSFGRRLSDDPALLADVLADTAQVLELNR</sequence>
<evidence type="ECO:0000256" key="6">
    <source>
        <dbReference type="ARBA" id="ARBA00022827"/>
    </source>
</evidence>
<dbReference type="Gene3D" id="3.50.50.60">
    <property type="entry name" value="FAD/NAD(P)-binding domain"/>
    <property type="match status" value="1"/>
</dbReference>
<dbReference type="Gene3D" id="3.30.9.10">
    <property type="entry name" value="D-Amino Acid Oxidase, subunit A, domain 2"/>
    <property type="match status" value="1"/>
</dbReference>
<dbReference type="NCBIfam" id="NF003606">
    <property type="entry name" value="PRK05257.2-1"/>
    <property type="match status" value="1"/>
</dbReference>
<dbReference type="UniPathway" id="UPA00223">
    <property type="reaction ID" value="UER01008"/>
</dbReference>
<comment type="similarity">
    <text evidence="8">Belongs to the MQO family.</text>
</comment>
<evidence type="ECO:0000313" key="11">
    <source>
        <dbReference type="Proteomes" id="UP000470470"/>
    </source>
</evidence>
<dbReference type="EC" id="1.1.5.4" evidence="8"/>
<dbReference type="NCBIfam" id="NF003610">
    <property type="entry name" value="PRK05257.3-1"/>
    <property type="match status" value="1"/>
</dbReference>
<keyword evidence="5 8" id="KW-0285">Flavoprotein</keyword>
<proteinExistence type="inferred from homology"/>
<evidence type="ECO:0000256" key="3">
    <source>
        <dbReference type="ARBA" id="ARBA00005012"/>
    </source>
</evidence>
<dbReference type="Pfam" id="PF06039">
    <property type="entry name" value="Mqo"/>
    <property type="match status" value="1"/>
</dbReference>
<evidence type="ECO:0000256" key="7">
    <source>
        <dbReference type="ARBA" id="ARBA00023002"/>
    </source>
</evidence>
<dbReference type="InterPro" id="IPR006231">
    <property type="entry name" value="MQO"/>
</dbReference>
<dbReference type="PANTHER" id="PTHR43104:SF2">
    <property type="entry name" value="L-2-HYDROXYGLUTARATE DEHYDROGENASE, MITOCHONDRIAL"/>
    <property type="match status" value="1"/>
</dbReference>
<reference evidence="10 11" key="1">
    <citation type="submission" date="2020-02" db="EMBL/GenBank/DDBJ databases">
        <title>The whole genome sequence of CPCC 205119.</title>
        <authorList>
            <person name="Jiang Z."/>
        </authorList>
    </citation>
    <scope>NUCLEOTIDE SEQUENCE [LARGE SCALE GENOMIC DNA]</scope>
    <source>
        <strain evidence="10 11">CPCC 205119</strain>
    </source>
</reference>
<dbReference type="GO" id="GO:0008924">
    <property type="term" value="F:L-malate dehydrogenase (quinone) activity"/>
    <property type="evidence" value="ECO:0007669"/>
    <property type="project" value="UniProtKB-UniRule"/>
</dbReference>
<evidence type="ECO:0000256" key="8">
    <source>
        <dbReference type="HAMAP-Rule" id="MF_00212"/>
    </source>
</evidence>
<evidence type="ECO:0000256" key="9">
    <source>
        <dbReference type="SAM" id="MobiDB-lite"/>
    </source>
</evidence>
<dbReference type="GO" id="GO:0047545">
    <property type="term" value="F:(S)-2-hydroxyglutarate dehydrogenase activity"/>
    <property type="evidence" value="ECO:0007669"/>
    <property type="project" value="TreeGrafter"/>
</dbReference>